<evidence type="ECO:0000256" key="5">
    <source>
        <dbReference type="ARBA" id="ARBA00022980"/>
    </source>
</evidence>
<dbReference type="Gene3D" id="1.20.58.110">
    <property type="entry name" value="Ribosomal protein S20"/>
    <property type="match status" value="1"/>
</dbReference>
<evidence type="ECO:0000256" key="2">
    <source>
        <dbReference type="ARBA" id="ARBA00007634"/>
    </source>
</evidence>
<evidence type="ECO:0000256" key="8">
    <source>
        <dbReference type="HAMAP-Rule" id="MF_00500"/>
    </source>
</evidence>
<evidence type="ECO:0000256" key="7">
    <source>
        <dbReference type="ARBA" id="ARBA00035136"/>
    </source>
</evidence>
<keyword evidence="3 8" id="KW-0699">rRNA-binding</keyword>
<keyword evidence="4 8" id="KW-0694">RNA-binding</keyword>
<accession>A0ABW4ZCR0</accession>
<organism evidence="9 10">
    <name type="scientific">Rubritalea tangerina</name>
    <dbReference type="NCBI Taxonomy" id="430798"/>
    <lineage>
        <taxon>Bacteria</taxon>
        <taxon>Pseudomonadati</taxon>
        <taxon>Verrucomicrobiota</taxon>
        <taxon>Verrucomicrobiia</taxon>
        <taxon>Verrucomicrobiales</taxon>
        <taxon>Rubritaleaceae</taxon>
        <taxon>Rubritalea</taxon>
    </lineage>
</organism>
<reference evidence="10" key="1">
    <citation type="journal article" date="2019" name="Int. J. Syst. Evol. Microbiol.">
        <title>The Global Catalogue of Microorganisms (GCM) 10K type strain sequencing project: providing services to taxonomists for standard genome sequencing and annotation.</title>
        <authorList>
            <consortium name="The Broad Institute Genomics Platform"/>
            <consortium name="The Broad Institute Genome Sequencing Center for Infectious Disease"/>
            <person name="Wu L."/>
            <person name="Ma J."/>
        </authorList>
    </citation>
    <scope>NUCLEOTIDE SEQUENCE [LARGE SCALE GENOMIC DNA]</scope>
    <source>
        <strain evidence="10">CCUG 57942</strain>
    </source>
</reference>
<dbReference type="SUPFAM" id="SSF46992">
    <property type="entry name" value="Ribosomal protein S20"/>
    <property type="match status" value="1"/>
</dbReference>
<comment type="similarity">
    <text evidence="2 8">Belongs to the bacterial ribosomal protein bS20 family.</text>
</comment>
<keyword evidence="10" id="KW-1185">Reference proteome</keyword>
<dbReference type="PANTHER" id="PTHR33398:SF1">
    <property type="entry name" value="SMALL RIBOSOMAL SUBUNIT PROTEIN BS20C"/>
    <property type="match status" value="1"/>
</dbReference>
<evidence type="ECO:0000313" key="9">
    <source>
        <dbReference type="EMBL" id="MFD2159632.1"/>
    </source>
</evidence>
<keyword evidence="5 8" id="KW-0689">Ribosomal protein</keyword>
<keyword evidence="6 8" id="KW-0687">Ribonucleoprotein</keyword>
<name>A0ABW4ZCR0_9BACT</name>
<dbReference type="RefSeq" id="WP_377089519.1">
    <property type="nucleotide sequence ID" value="NZ_JBHSJL010000014.1"/>
</dbReference>
<sequence length="89" mass="9599">MANSKQALKRVRQNAKRNTINSALKSRVKTLRKNSITAAAEGNTEAAQKAFSQFASAVDKCAKKNIFHKNKAANLKSKTVKAIKAAQAA</sequence>
<dbReference type="InterPro" id="IPR036510">
    <property type="entry name" value="Ribosomal_bS20_sf"/>
</dbReference>
<dbReference type="GO" id="GO:0005840">
    <property type="term" value="C:ribosome"/>
    <property type="evidence" value="ECO:0007669"/>
    <property type="project" value="UniProtKB-KW"/>
</dbReference>
<dbReference type="NCBIfam" id="TIGR00029">
    <property type="entry name" value="S20"/>
    <property type="match status" value="1"/>
</dbReference>
<gene>
    <name evidence="8 9" type="primary">rpsT</name>
    <name evidence="9" type="ORF">ACFSW8_12045</name>
</gene>
<dbReference type="Pfam" id="PF01649">
    <property type="entry name" value="Ribosomal_S20p"/>
    <property type="match status" value="1"/>
</dbReference>
<dbReference type="InterPro" id="IPR002583">
    <property type="entry name" value="Ribosomal_bS20"/>
</dbReference>
<protein>
    <recommendedName>
        <fullName evidence="7 8">Small ribosomal subunit protein bS20</fullName>
    </recommendedName>
</protein>
<dbReference type="HAMAP" id="MF_00500">
    <property type="entry name" value="Ribosomal_bS20"/>
    <property type="match status" value="1"/>
</dbReference>
<evidence type="ECO:0000313" key="10">
    <source>
        <dbReference type="Proteomes" id="UP001597389"/>
    </source>
</evidence>
<evidence type="ECO:0000256" key="3">
    <source>
        <dbReference type="ARBA" id="ARBA00022730"/>
    </source>
</evidence>
<evidence type="ECO:0000256" key="4">
    <source>
        <dbReference type="ARBA" id="ARBA00022884"/>
    </source>
</evidence>
<evidence type="ECO:0000256" key="1">
    <source>
        <dbReference type="ARBA" id="ARBA00003134"/>
    </source>
</evidence>
<comment type="function">
    <text evidence="1 8">Binds directly to 16S ribosomal RNA.</text>
</comment>
<proteinExistence type="inferred from homology"/>
<dbReference type="PANTHER" id="PTHR33398">
    <property type="entry name" value="30S RIBOSOMAL PROTEIN S20"/>
    <property type="match status" value="1"/>
</dbReference>
<dbReference type="Proteomes" id="UP001597389">
    <property type="component" value="Unassembled WGS sequence"/>
</dbReference>
<evidence type="ECO:0000256" key="6">
    <source>
        <dbReference type="ARBA" id="ARBA00023274"/>
    </source>
</evidence>
<comment type="caution">
    <text evidence="9">The sequence shown here is derived from an EMBL/GenBank/DDBJ whole genome shotgun (WGS) entry which is preliminary data.</text>
</comment>
<dbReference type="EMBL" id="JBHUJB010000049">
    <property type="protein sequence ID" value="MFD2159632.1"/>
    <property type="molecule type" value="Genomic_DNA"/>
</dbReference>